<dbReference type="Pfam" id="PF01494">
    <property type="entry name" value="FAD_binding_3"/>
    <property type="match status" value="1"/>
</dbReference>
<dbReference type="InterPro" id="IPR012941">
    <property type="entry name" value="Phe_hydrox_C_dim_dom"/>
</dbReference>
<dbReference type="InterPro" id="IPR036188">
    <property type="entry name" value="FAD/NAD-bd_sf"/>
</dbReference>
<dbReference type="Pfam" id="PF07976">
    <property type="entry name" value="Phe_hydrox_dim"/>
    <property type="match status" value="1"/>
</dbReference>
<dbReference type="Proteomes" id="UP000803884">
    <property type="component" value="Unassembled WGS sequence"/>
</dbReference>
<evidence type="ECO:0000256" key="3">
    <source>
        <dbReference type="ARBA" id="ARBA00022827"/>
    </source>
</evidence>
<evidence type="ECO:0000256" key="2">
    <source>
        <dbReference type="ARBA" id="ARBA00022630"/>
    </source>
</evidence>
<keyword evidence="3" id="KW-0274">FAD</keyword>
<comment type="similarity">
    <text evidence="1">Belongs to the PheA/TfdB FAD monooxygenase family.</text>
</comment>
<proteinExistence type="inferred from homology"/>
<dbReference type="GO" id="GO:0016709">
    <property type="term" value="F:oxidoreductase activity, acting on paired donors, with incorporation or reduction of molecular oxygen, NAD(P)H as one donor, and incorporation of one atom of oxygen"/>
    <property type="evidence" value="ECO:0007669"/>
    <property type="project" value="UniProtKB-ARBA"/>
</dbReference>
<feature type="domain" description="Phenol hydroxylase-like C-terminal dimerisation" evidence="6">
    <location>
        <begin position="412"/>
        <end position="627"/>
    </location>
</feature>
<evidence type="ECO:0000259" key="5">
    <source>
        <dbReference type="Pfam" id="PF01494"/>
    </source>
</evidence>
<dbReference type="PANTHER" id="PTHR43004">
    <property type="entry name" value="TRK SYSTEM POTASSIUM UPTAKE PROTEIN"/>
    <property type="match status" value="1"/>
</dbReference>
<evidence type="ECO:0000256" key="1">
    <source>
        <dbReference type="ARBA" id="ARBA00007801"/>
    </source>
</evidence>
<evidence type="ECO:0008006" key="9">
    <source>
        <dbReference type="Google" id="ProtNLM"/>
    </source>
</evidence>
<evidence type="ECO:0000313" key="8">
    <source>
        <dbReference type="Proteomes" id="UP000803884"/>
    </source>
</evidence>
<dbReference type="InterPro" id="IPR038220">
    <property type="entry name" value="PHOX_C_sf"/>
</dbReference>
<evidence type="ECO:0000259" key="6">
    <source>
        <dbReference type="Pfam" id="PF07976"/>
    </source>
</evidence>
<dbReference type="SUPFAM" id="SSF52833">
    <property type="entry name" value="Thioredoxin-like"/>
    <property type="match status" value="1"/>
</dbReference>
<dbReference type="Gene3D" id="3.50.50.60">
    <property type="entry name" value="FAD/NAD(P)-binding domain"/>
    <property type="match status" value="1"/>
</dbReference>
<dbReference type="EMBL" id="JAAQHG020000004">
    <property type="protein sequence ID" value="KAL1589675.1"/>
    <property type="molecule type" value="Genomic_DNA"/>
</dbReference>
<protein>
    <recommendedName>
        <fullName evidence="9">Phenol 2-monooxygenase</fullName>
    </recommendedName>
</protein>
<dbReference type="GeneID" id="96003028"/>
<dbReference type="AlphaFoldDB" id="A0AB34L289"/>
<comment type="caution">
    <text evidence="7">The sequence shown here is derived from an EMBL/GenBank/DDBJ whole genome shotgun (WGS) entry which is preliminary data.</text>
</comment>
<gene>
    <name evidence="7" type="ORF">WHR41_01584</name>
</gene>
<dbReference type="InterPro" id="IPR002938">
    <property type="entry name" value="FAD-bd"/>
</dbReference>
<evidence type="ECO:0000256" key="4">
    <source>
        <dbReference type="ARBA" id="ARBA00023002"/>
    </source>
</evidence>
<reference evidence="7 8" key="1">
    <citation type="journal article" date="2020" name="Microbiol. Resour. Announc.">
        <title>Draft Genome Sequence of a Cladosporium Species Isolated from the Mesophotic Ascidian Didemnum maculosum.</title>
        <authorList>
            <person name="Gioti A."/>
            <person name="Siaperas R."/>
            <person name="Nikolaivits E."/>
            <person name="Le Goff G."/>
            <person name="Ouazzani J."/>
            <person name="Kotoulas G."/>
            <person name="Topakas E."/>
        </authorList>
    </citation>
    <scope>NUCLEOTIDE SEQUENCE [LARGE SCALE GENOMIC DNA]</scope>
    <source>
        <strain evidence="7 8">TM138-S3</strain>
    </source>
</reference>
<dbReference type="RefSeq" id="XP_069232780.1">
    <property type="nucleotide sequence ID" value="XM_069370190.1"/>
</dbReference>
<accession>A0AB34L289</accession>
<dbReference type="Gene3D" id="3.40.30.20">
    <property type="match status" value="1"/>
</dbReference>
<name>A0AB34L289_9PEZI</name>
<dbReference type="GO" id="GO:0071949">
    <property type="term" value="F:FAD binding"/>
    <property type="evidence" value="ECO:0007669"/>
    <property type="project" value="InterPro"/>
</dbReference>
<keyword evidence="4" id="KW-0560">Oxidoreductase</keyword>
<dbReference type="InterPro" id="IPR036249">
    <property type="entry name" value="Thioredoxin-like_sf"/>
</dbReference>
<keyword evidence="2" id="KW-0285">Flavoprotein</keyword>
<keyword evidence="8" id="KW-1185">Reference proteome</keyword>
<dbReference type="PANTHER" id="PTHR43004:SF4">
    <property type="entry name" value="FAD-BINDING DOMAIN-CONTAINING PROTEIN"/>
    <property type="match status" value="1"/>
</dbReference>
<feature type="domain" description="FAD-binding" evidence="5">
    <location>
        <begin position="25"/>
        <end position="380"/>
    </location>
</feature>
<dbReference type="InterPro" id="IPR050641">
    <property type="entry name" value="RIFMO-like"/>
</dbReference>
<dbReference type="PRINTS" id="PR00420">
    <property type="entry name" value="RNGMNOXGNASE"/>
</dbReference>
<organism evidence="7 8">
    <name type="scientific">Cladosporium halotolerans</name>
    <dbReference type="NCBI Taxonomy" id="1052096"/>
    <lineage>
        <taxon>Eukaryota</taxon>
        <taxon>Fungi</taxon>
        <taxon>Dikarya</taxon>
        <taxon>Ascomycota</taxon>
        <taxon>Pezizomycotina</taxon>
        <taxon>Dothideomycetes</taxon>
        <taxon>Dothideomycetidae</taxon>
        <taxon>Cladosporiales</taxon>
        <taxon>Cladosporiaceae</taxon>
        <taxon>Cladosporium</taxon>
    </lineage>
</organism>
<dbReference type="SUPFAM" id="SSF51905">
    <property type="entry name" value="FAD/NAD(P)-binding domain"/>
    <property type="match status" value="1"/>
</dbReference>
<dbReference type="Gene3D" id="3.30.9.10">
    <property type="entry name" value="D-Amino Acid Oxidase, subunit A, domain 2"/>
    <property type="match status" value="1"/>
</dbReference>
<sequence>MAPMALGDDSTIAGNDVFRNVDIEDVVIAGAGPAGLMLACTLARYGIRSRILDDRPDKTATGRADGLQPKSIETLRQLNLGDDLLRNGVKVYDICFWNSSSDASLHRTGREIHYPESVNVKDPYILLVHQGMMEDVLLTDMAERNVAVDRSSPFVTYASSETAIDPLVVSYTSPKSGQTTLLKTKYLVGCDGAHSKVRKAIPNLAMEGEPSKAPWGVLDGVIKTDFPDLWSKVVIHSETKGTILLIPRERNMTRLYIELSSGFEASFTSEQEKQEFVIRRAREIIAPYTLEWDSIEWFSVYKVGQRVASGFSDDSNRVFLAGDACHTHSPKAAQGMNTSMHDTFNLSWKLNLALRGLAKPSLLATYEHERRKIAQDLVNFDFEHANAFAAGDDKALAENFSNNISFISGAGVKYNANVLNQPETTPKGQLKAGCLLTPARVTRYIDANPLDLQLDIPMLGQFRVFFFVPDVHAASTFLNNVSDYIGGNEQSCLYRASALAETSYGRLNTPIPDSAIYMQPQRYTAVSRLYTPAVVTTAPKSTVEIADLHPLLQSSSWAFYLDDIPNAMGGVRSCSQAWLGGLDVSEVAVVIVRPDGYVGTLKRWDHGLQGNGQEAAIWIDDYFAGFLEA</sequence>
<evidence type="ECO:0000313" key="7">
    <source>
        <dbReference type="EMBL" id="KAL1589675.1"/>
    </source>
</evidence>
<dbReference type="SUPFAM" id="SSF54373">
    <property type="entry name" value="FAD-linked reductases, C-terminal domain"/>
    <property type="match status" value="1"/>
</dbReference>